<proteinExistence type="predicted"/>
<accession>A0A1G1V7B7</accession>
<dbReference type="Proteomes" id="UP000178319">
    <property type="component" value="Unassembled WGS sequence"/>
</dbReference>
<evidence type="ECO:0000313" key="3">
    <source>
        <dbReference type="Proteomes" id="UP000178319"/>
    </source>
</evidence>
<protein>
    <submittedName>
        <fullName evidence="2">Uncharacterized protein</fullName>
    </submittedName>
</protein>
<dbReference type="STRING" id="1797516.A3D26_02285"/>
<gene>
    <name evidence="2" type="ORF">A3D26_02285</name>
</gene>
<feature type="region of interest" description="Disordered" evidence="1">
    <location>
        <begin position="1"/>
        <end position="28"/>
    </location>
</feature>
<evidence type="ECO:0000256" key="1">
    <source>
        <dbReference type="SAM" id="MobiDB-lite"/>
    </source>
</evidence>
<reference evidence="2 3" key="1">
    <citation type="journal article" date="2016" name="Nat. Commun.">
        <title>Thousands of microbial genomes shed light on interconnected biogeochemical processes in an aquifer system.</title>
        <authorList>
            <person name="Anantharaman K."/>
            <person name="Brown C.T."/>
            <person name="Hug L.A."/>
            <person name="Sharon I."/>
            <person name="Castelle C.J."/>
            <person name="Probst A.J."/>
            <person name="Thomas B.C."/>
            <person name="Singh A."/>
            <person name="Wilkins M.J."/>
            <person name="Karaoz U."/>
            <person name="Brodie E.L."/>
            <person name="Williams K.H."/>
            <person name="Hubbard S.S."/>
            <person name="Banfield J.F."/>
        </authorList>
    </citation>
    <scope>NUCLEOTIDE SEQUENCE [LARGE SCALE GENOMIC DNA]</scope>
</reference>
<comment type="caution">
    <text evidence="2">The sequence shown here is derived from an EMBL/GenBank/DDBJ whole genome shotgun (WGS) entry which is preliminary data.</text>
</comment>
<evidence type="ECO:0000313" key="2">
    <source>
        <dbReference type="EMBL" id="OGY11310.1"/>
    </source>
</evidence>
<name>A0A1G1V7B7_9BACT</name>
<dbReference type="EMBL" id="MHBZ01000019">
    <property type="protein sequence ID" value="OGY11310.1"/>
    <property type="molecule type" value="Genomic_DNA"/>
</dbReference>
<dbReference type="AlphaFoldDB" id="A0A1G1V7B7"/>
<feature type="compositionally biased region" description="Polar residues" evidence="1">
    <location>
        <begin position="1"/>
        <end position="19"/>
    </location>
</feature>
<organism evidence="2 3">
    <name type="scientific">Candidatus Blackburnbacteria bacterium RIFCSPHIGHO2_02_FULL_44_20</name>
    <dbReference type="NCBI Taxonomy" id="1797516"/>
    <lineage>
        <taxon>Bacteria</taxon>
        <taxon>Candidatus Blackburniibacteriota</taxon>
    </lineage>
</organism>
<sequence length="61" mass="6608">MAATIQSRCQIAKSKNSPPTKIDRDTHRGRGGIFEAKLAEKETGVGVARAGVFLALYFDLD</sequence>